<dbReference type="RefSeq" id="WP_052403352.1">
    <property type="nucleotide sequence ID" value="NZ_CCVW01000004.1"/>
</dbReference>
<dbReference type="AlphaFoldDB" id="A0A078L5D7"/>
<organism evidence="2 3">
    <name type="scientific">Legionella massiliensis</name>
    <dbReference type="NCBI Taxonomy" id="1034943"/>
    <lineage>
        <taxon>Bacteria</taxon>
        <taxon>Pseudomonadati</taxon>
        <taxon>Pseudomonadota</taxon>
        <taxon>Gammaproteobacteria</taxon>
        <taxon>Legionellales</taxon>
        <taxon>Legionellaceae</taxon>
        <taxon>Legionella</taxon>
    </lineage>
</organism>
<dbReference type="EMBL" id="CCSB01000004">
    <property type="protein sequence ID" value="CDZ79143.1"/>
    <property type="molecule type" value="Genomic_DNA"/>
</dbReference>
<dbReference type="eggNOG" id="ENOG5031E98">
    <property type="taxonomic scope" value="Bacteria"/>
</dbReference>
<proteinExistence type="predicted"/>
<keyword evidence="1" id="KW-0732">Signal</keyword>
<feature type="signal peptide" evidence="1">
    <location>
        <begin position="1"/>
        <end position="27"/>
    </location>
</feature>
<keyword evidence="3" id="KW-1185">Reference proteome</keyword>
<evidence type="ECO:0000313" key="3">
    <source>
        <dbReference type="Proteomes" id="UP000044071"/>
    </source>
</evidence>
<accession>A0A078L5D7</accession>
<dbReference type="STRING" id="1034943.BN59_03461"/>
<protein>
    <recommendedName>
        <fullName evidence="4">Acyltransferase</fullName>
    </recommendedName>
</protein>
<feature type="chain" id="PRO_5009744233" description="Acyltransferase" evidence="1">
    <location>
        <begin position="28"/>
        <end position="126"/>
    </location>
</feature>
<evidence type="ECO:0000256" key="1">
    <source>
        <dbReference type="SAM" id="SignalP"/>
    </source>
</evidence>
<reference evidence="2 3" key="1">
    <citation type="submission" date="2014-06" db="EMBL/GenBank/DDBJ databases">
        <authorList>
            <person name="Urmite Genomes Urmite Genomes"/>
        </authorList>
    </citation>
    <scope>NUCLEOTIDE SEQUENCE [LARGE SCALE GENOMIC DNA]</scope>
</reference>
<name>A0A078L5D7_9GAMM</name>
<sequence length="126" mass="13772">MINLTIRIVICCCFFLLASCLHRPVPANTASCIASCESRLAACTKVCRNNCGQCSAAAGQTAARNYGYYEHEKMEQGKIIALQLNSFRDPLQCRKVTCNCQADYAICRQSCGGAITKRLEHAPLCS</sequence>
<evidence type="ECO:0008006" key="4">
    <source>
        <dbReference type="Google" id="ProtNLM"/>
    </source>
</evidence>
<dbReference type="Proteomes" id="UP000044071">
    <property type="component" value="Unassembled WGS sequence"/>
</dbReference>
<dbReference type="PROSITE" id="PS51257">
    <property type="entry name" value="PROKAR_LIPOPROTEIN"/>
    <property type="match status" value="1"/>
</dbReference>
<evidence type="ECO:0000313" key="2">
    <source>
        <dbReference type="EMBL" id="CDZ79143.1"/>
    </source>
</evidence>
<gene>
    <name evidence="2" type="ORF">BN59_03461</name>
</gene>
<dbReference type="OrthoDB" id="5646767at2"/>